<name>A0A8J2SRQ8_9STRA</name>
<dbReference type="InterPro" id="IPR007846">
    <property type="entry name" value="RRM_NUP35_dom"/>
</dbReference>
<evidence type="ECO:0000313" key="4">
    <source>
        <dbReference type="EMBL" id="CAH0378784.1"/>
    </source>
</evidence>
<dbReference type="GO" id="GO:0051028">
    <property type="term" value="P:mRNA transport"/>
    <property type="evidence" value="ECO:0007669"/>
    <property type="project" value="UniProtKB-UniRule"/>
</dbReference>
<evidence type="ECO:0000313" key="5">
    <source>
        <dbReference type="Proteomes" id="UP000789595"/>
    </source>
</evidence>
<accession>A0A8J2SRQ8</accession>
<protein>
    <recommendedName>
        <fullName evidence="3">RRM Nup35-type domain-containing protein</fullName>
    </recommendedName>
</protein>
<dbReference type="EMBL" id="CAKKNE010000006">
    <property type="protein sequence ID" value="CAH0378784.1"/>
    <property type="molecule type" value="Genomic_DNA"/>
</dbReference>
<keyword evidence="1" id="KW-0509">mRNA transport</keyword>
<dbReference type="InterPro" id="IPR012677">
    <property type="entry name" value="Nucleotide-bd_a/b_plait_sf"/>
</dbReference>
<dbReference type="Pfam" id="PF05172">
    <property type="entry name" value="RRM_Nup35"/>
    <property type="match status" value="1"/>
</dbReference>
<dbReference type="GO" id="GO:0005643">
    <property type="term" value="C:nuclear pore"/>
    <property type="evidence" value="ECO:0007669"/>
    <property type="project" value="UniProtKB-UniRule"/>
</dbReference>
<keyword evidence="1" id="KW-0653">Protein transport</keyword>
<dbReference type="PROSITE" id="PS51472">
    <property type="entry name" value="RRM_NUP35"/>
    <property type="match status" value="1"/>
</dbReference>
<dbReference type="Gene3D" id="3.30.70.330">
    <property type="match status" value="1"/>
</dbReference>
<gene>
    <name evidence="4" type="ORF">PECAL_6P03820</name>
</gene>
<dbReference type="Proteomes" id="UP000789595">
    <property type="component" value="Unassembled WGS sequence"/>
</dbReference>
<evidence type="ECO:0000256" key="2">
    <source>
        <dbReference type="SAM" id="MobiDB-lite"/>
    </source>
</evidence>
<comment type="caution">
    <text evidence="4">The sequence shown here is derived from an EMBL/GenBank/DDBJ whole genome shotgun (WGS) entry which is preliminary data.</text>
</comment>
<keyword evidence="5" id="KW-1185">Reference proteome</keyword>
<feature type="compositionally biased region" description="Pro residues" evidence="2">
    <location>
        <begin position="93"/>
        <end position="104"/>
    </location>
</feature>
<dbReference type="OrthoDB" id="3365060at2759"/>
<keyword evidence="1" id="KW-0539">Nucleus</keyword>
<evidence type="ECO:0000259" key="3">
    <source>
        <dbReference type="PROSITE" id="PS51472"/>
    </source>
</evidence>
<feature type="compositionally biased region" description="Polar residues" evidence="2">
    <location>
        <begin position="21"/>
        <end position="30"/>
    </location>
</feature>
<dbReference type="AlphaFoldDB" id="A0A8J2SRQ8"/>
<keyword evidence="1" id="KW-0906">Nuclear pore complex</keyword>
<feature type="region of interest" description="Disordered" evidence="2">
    <location>
        <begin position="1"/>
        <end position="111"/>
    </location>
</feature>
<evidence type="ECO:0000256" key="1">
    <source>
        <dbReference type="PROSITE-ProRule" id="PRU00804"/>
    </source>
</evidence>
<sequence>MSLAPSLFASPALGTARERSGSNPPDSRQSPFGAYASPPPSSFGQQGFGEPRRRRGAEATPLGNGLASPRHVPRATRSPGPPTASLLDEQMPRQPPDLFSPPRPQHASPMACEPDDAPLFSRAEPAGTGFTDDGALDCWVLVFGLGPDDAPHALTALAQHGDVLEHERGAGNWLFARFASRWQCEALLARKALVLGDGRTVVGALRVDDDAARRFGFRGGGGGAPAAPAAPSRTPDNLMLHPRLRHPTEPRNCCEKLVAAVFSW</sequence>
<organism evidence="4 5">
    <name type="scientific">Pelagomonas calceolata</name>
    <dbReference type="NCBI Taxonomy" id="35677"/>
    <lineage>
        <taxon>Eukaryota</taxon>
        <taxon>Sar</taxon>
        <taxon>Stramenopiles</taxon>
        <taxon>Ochrophyta</taxon>
        <taxon>Pelagophyceae</taxon>
        <taxon>Pelagomonadales</taxon>
        <taxon>Pelagomonadaceae</taxon>
        <taxon>Pelagomonas</taxon>
    </lineage>
</organism>
<keyword evidence="1" id="KW-0813">Transport</keyword>
<keyword evidence="1" id="KW-0811">Translocation</keyword>
<reference evidence="4" key="1">
    <citation type="submission" date="2021-11" db="EMBL/GenBank/DDBJ databases">
        <authorList>
            <consortium name="Genoscope - CEA"/>
            <person name="William W."/>
        </authorList>
    </citation>
    <scope>NUCLEOTIDE SEQUENCE</scope>
</reference>
<proteinExistence type="predicted"/>
<feature type="domain" description="RRM Nup35-type" evidence="3">
    <location>
        <begin position="134"/>
        <end position="214"/>
    </location>
</feature>